<dbReference type="InterPro" id="IPR038128">
    <property type="entry name" value="Gamma_PGA_hydro_sf"/>
</dbReference>
<reference evidence="1 2" key="1">
    <citation type="submission" date="2019-06" db="EMBL/GenBank/DDBJ databases">
        <title>Sequencing the genomes of 1000 actinobacteria strains.</title>
        <authorList>
            <person name="Klenk H.-P."/>
        </authorList>
    </citation>
    <scope>NUCLEOTIDE SEQUENCE [LARGE SCALE GENOMIC DNA]</scope>
    <source>
        <strain evidence="1 2">DSM 45679</strain>
    </source>
</reference>
<dbReference type="EMBL" id="VFML01000001">
    <property type="protein sequence ID" value="TQJ01402.1"/>
    <property type="molecule type" value="Genomic_DNA"/>
</dbReference>
<dbReference type="Proteomes" id="UP000320876">
    <property type="component" value="Unassembled WGS sequence"/>
</dbReference>
<dbReference type="Pfam" id="PF05908">
    <property type="entry name" value="Gamma_PGA_hydro"/>
    <property type="match status" value="1"/>
</dbReference>
<name>A0A542DEC1_AMYCI</name>
<dbReference type="Gene3D" id="3.40.630.100">
    <property type="entry name" value="Poly-gamma-glutamate hydrolase, zinc-binding motif"/>
    <property type="match status" value="1"/>
</dbReference>
<gene>
    <name evidence="1" type="ORF">FB471_1080</name>
</gene>
<proteinExistence type="predicted"/>
<dbReference type="AlphaFoldDB" id="A0A542DEC1"/>
<evidence type="ECO:0000313" key="2">
    <source>
        <dbReference type="Proteomes" id="UP000320876"/>
    </source>
</evidence>
<evidence type="ECO:0000313" key="1">
    <source>
        <dbReference type="EMBL" id="TQJ01402.1"/>
    </source>
</evidence>
<dbReference type="InterPro" id="IPR008585">
    <property type="entry name" value="Gamma_PGA_hydro"/>
</dbReference>
<accession>A0A542DEC1</accession>
<keyword evidence="2" id="KW-1185">Reference proteome</keyword>
<sequence length="279" mass="29718">MTVEADRRTLLGMITGVPLLFGGPPAARAQPTTAEDRYGSNTELYADPNLVEGVDYARRYRRHAIRDDSEPDAGPVPKTVVIAAHGGGIEGGTSELCLGIAGYHPASLEPWPAAGPVHDYWMFEGVRDDDNGELHVTSTHCDDPVALSWCGGALNAVSLHGCTPAAIDEPPGSEAVLVGGAADQPNPMKRSLLERLRAAGFDARDAAGYPELGGRSAQNIVNRTLLRMGGQLELSTPLRRSMFGTYSSSRRKHTTTAVFWRFTAAVREAIMAVEAGQPG</sequence>
<comment type="caution">
    <text evidence="1">The sequence shown here is derived from an EMBL/GenBank/DDBJ whole genome shotgun (WGS) entry which is preliminary data.</text>
</comment>
<protein>
    <submittedName>
        <fullName evidence="1">Phage replication-related protein YjqB (UPF0714/DUF867 family)</fullName>
    </submittedName>
</protein>
<organism evidence="1 2">
    <name type="scientific">Amycolatopsis cihanbeyliensis</name>
    <dbReference type="NCBI Taxonomy" id="1128664"/>
    <lineage>
        <taxon>Bacteria</taxon>
        <taxon>Bacillati</taxon>
        <taxon>Actinomycetota</taxon>
        <taxon>Actinomycetes</taxon>
        <taxon>Pseudonocardiales</taxon>
        <taxon>Pseudonocardiaceae</taxon>
        <taxon>Amycolatopsis</taxon>
    </lineage>
</organism>